<dbReference type="SUPFAM" id="SSF56112">
    <property type="entry name" value="Protein kinase-like (PK-like)"/>
    <property type="match status" value="1"/>
</dbReference>
<protein>
    <recommendedName>
        <fullName evidence="1">Aminoglycoside phosphotransferase domain-containing protein</fullName>
    </recommendedName>
</protein>
<proteinExistence type="predicted"/>
<dbReference type="Gene3D" id="3.30.200.20">
    <property type="entry name" value="Phosphorylase Kinase, domain 1"/>
    <property type="match status" value="1"/>
</dbReference>
<dbReference type="EMBL" id="KZ613940">
    <property type="protein sequence ID" value="PMD45429.1"/>
    <property type="molecule type" value="Genomic_DNA"/>
</dbReference>
<dbReference type="InterPro" id="IPR002575">
    <property type="entry name" value="Aminoglycoside_PTrfase"/>
</dbReference>
<sequence>MADCKTSEYQRLFDRFGPLLSISSSSLIQLAAKARYKISGRRPSPKDRHLYRRNGGYNLIHVIELEDGIKYVIRVPAVGWGARWTENASNAFRSQVLTMRAIKDKTSMPIPEVYDFDTTQSNLIGAPYMVMSFIPGGTVLSKWFEKDGSTTLEERRRNILASVAKAMSQLQTFTFEKTGSLRFGDDLDNEKIEIGRCYDWDEGSFGVGKMGKKLNVQDFGPFESSKKYLQYQLEHLSNGEDCSALGLGAKKITSMMISLLPLLKHRDGDETSVISLPDFDSQNIMVDDEGDVTGILDWDLVQTVPRFLGYCRYPEWITRDWDPIRYEYLQHNNCERENCPEELKNYRKWYEIEMKKCLRGGDARFTTKSHIYEAVAIAATSDDSRLEVVRNILERIFKAVGGFDSFKFIEEVGTGKLEKKEECRLNAGLKALLATQSRGI</sequence>
<feature type="domain" description="Aminoglycoside phosphotransferase" evidence="1">
    <location>
        <begin position="70"/>
        <end position="303"/>
    </location>
</feature>
<reference evidence="2 3" key="1">
    <citation type="submission" date="2016-04" db="EMBL/GenBank/DDBJ databases">
        <title>A degradative enzymes factory behind the ericoid mycorrhizal symbiosis.</title>
        <authorList>
            <consortium name="DOE Joint Genome Institute"/>
            <person name="Martino E."/>
            <person name="Morin E."/>
            <person name="Grelet G."/>
            <person name="Kuo A."/>
            <person name="Kohler A."/>
            <person name="Daghino S."/>
            <person name="Barry K."/>
            <person name="Choi C."/>
            <person name="Cichocki N."/>
            <person name="Clum A."/>
            <person name="Copeland A."/>
            <person name="Hainaut M."/>
            <person name="Haridas S."/>
            <person name="Labutti K."/>
            <person name="Lindquist E."/>
            <person name="Lipzen A."/>
            <person name="Khouja H.-R."/>
            <person name="Murat C."/>
            <person name="Ohm R."/>
            <person name="Olson A."/>
            <person name="Spatafora J."/>
            <person name="Veneault-Fourrey C."/>
            <person name="Henrissat B."/>
            <person name="Grigoriev I."/>
            <person name="Martin F."/>
            <person name="Perotto S."/>
        </authorList>
    </citation>
    <scope>NUCLEOTIDE SEQUENCE [LARGE SCALE GENOMIC DNA]</scope>
    <source>
        <strain evidence="2 3">F</strain>
    </source>
</reference>
<keyword evidence="3" id="KW-1185">Reference proteome</keyword>
<dbReference type="Pfam" id="PF01636">
    <property type="entry name" value="APH"/>
    <property type="match status" value="1"/>
</dbReference>
<evidence type="ECO:0000313" key="2">
    <source>
        <dbReference type="EMBL" id="PMD45429.1"/>
    </source>
</evidence>
<dbReference type="PANTHER" id="PTHR21310:SF51">
    <property type="entry name" value="AMINOGLYCOSIDE PHOSPHOTRANSFERASE DOMAIN-CONTAINING PROTEIN"/>
    <property type="match status" value="1"/>
</dbReference>
<dbReference type="InterPro" id="IPR011009">
    <property type="entry name" value="Kinase-like_dom_sf"/>
</dbReference>
<dbReference type="AlphaFoldDB" id="A0A2J6S3S3"/>
<evidence type="ECO:0000259" key="1">
    <source>
        <dbReference type="Pfam" id="PF01636"/>
    </source>
</evidence>
<gene>
    <name evidence="2" type="ORF">L207DRAFT_562616</name>
</gene>
<dbReference type="Proteomes" id="UP000235786">
    <property type="component" value="Unassembled WGS sequence"/>
</dbReference>
<dbReference type="STRING" id="1149755.A0A2J6S3S3"/>
<dbReference type="InterPro" id="IPR051678">
    <property type="entry name" value="AGP_Transferase"/>
</dbReference>
<dbReference type="OrthoDB" id="2831558at2759"/>
<organism evidence="2 3">
    <name type="scientific">Hyaloscypha variabilis (strain UAMH 11265 / GT02V1 / F)</name>
    <name type="common">Meliniomyces variabilis</name>
    <dbReference type="NCBI Taxonomy" id="1149755"/>
    <lineage>
        <taxon>Eukaryota</taxon>
        <taxon>Fungi</taxon>
        <taxon>Dikarya</taxon>
        <taxon>Ascomycota</taxon>
        <taxon>Pezizomycotina</taxon>
        <taxon>Leotiomycetes</taxon>
        <taxon>Helotiales</taxon>
        <taxon>Hyaloscyphaceae</taxon>
        <taxon>Hyaloscypha</taxon>
        <taxon>Hyaloscypha variabilis</taxon>
    </lineage>
</organism>
<dbReference type="PANTHER" id="PTHR21310">
    <property type="entry name" value="AMINOGLYCOSIDE PHOSPHOTRANSFERASE-RELATED-RELATED"/>
    <property type="match status" value="1"/>
</dbReference>
<name>A0A2J6S3S3_HYAVF</name>
<evidence type="ECO:0000313" key="3">
    <source>
        <dbReference type="Proteomes" id="UP000235786"/>
    </source>
</evidence>
<dbReference type="Gene3D" id="3.90.1200.10">
    <property type="match status" value="1"/>
</dbReference>
<accession>A0A2J6S3S3</accession>